<evidence type="ECO:0000256" key="5">
    <source>
        <dbReference type="ARBA" id="ARBA00022833"/>
    </source>
</evidence>
<keyword evidence="6" id="KW-0482">Metalloprotease</keyword>
<dbReference type="GO" id="GO:0004181">
    <property type="term" value="F:metallocarboxypeptidase activity"/>
    <property type="evidence" value="ECO:0007669"/>
    <property type="project" value="InterPro"/>
</dbReference>
<dbReference type="AlphaFoldDB" id="A0A7V4UE13"/>
<feature type="domain" description="Peptidase M14" evidence="8">
    <location>
        <begin position="52"/>
        <end position="215"/>
    </location>
</feature>
<dbReference type="Gene3D" id="3.40.630.10">
    <property type="entry name" value="Zn peptidases"/>
    <property type="match status" value="1"/>
</dbReference>
<dbReference type="GO" id="GO:0008270">
    <property type="term" value="F:zinc ion binding"/>
    <property type="evidence" value="ECO:0007669"/>
    <property type="project" value="InterPro"/>
</dbReference>
<evidence type="ECO:0000313" key="9">
    <source>
        <dbReference type="EMBL" id="HGY55927.1"/>
    </source>
</evidence>
<keyword evidence="3" id="KW-0645">Protease</keyword>
<dbReference type="CDD" id="cd06240">
    <property type="entry name" value="M14-like"/>
    <property type="match status" value="1"/>
</dbReference>
<dbReference type="InterPro" id="IPR000834">
    <property type="entry name" value="Peptidase_M14"/>
</dbReference>
<dbReference type="SUPFAM" id="SSF53187">
    <property type="entry name" value="Zn-dependent exopeptidases"/>
    <property type="match status" value="1"/>
</dbReference>
<dbReference type="PANTHER" id="PTHR11705:SF143">
    <property type="entry name" value="SLL0236 PROTEIN"/>
    <property type="match status" value="1"/>
</dbReference>
<dbReference type="Pfam" id="PF00246">
    <property type="entry name" value="Peptidase_M14"/>
    <property type="match status" value="1"/>
</dbReference>
<dbReference type="GO" id="GO:0005615">
    <property type="term" value="C:extracellular space"/>
    <property type="evidence" value="ECO:0007669"/>
    <property type="project" value="TreeGrafter"/>
</dbReference>
<evidence type="ECO:0000256" key="1">
    <source>
        <dbReference type="ARBA" id="ARBA00001947"/>
    </source>
</evidence>
<dbReference type="Proteomes" id="UP000885779">
    <property type="component" value="Unassembled WGS sequence"/>
</dbReference>
<evidence type="ECO:0000256" key="2">
    <source>
        <dbReference type="ARBA" id="ARBA00005988"/>
    </source>
</evidence>
<name>A0A7V4UE13_CALAY</name>
<comment type="cofactor">
    <cofactor evidence="1">
        <name>Zn(2+)</name>
        <dbReference type="ChEBI" id="CHEBI:29105"/>
    </cofactor>
</comment>
<feature type="chain" id="PRO_5031276761" description="Peptidase M14 domain-containing protein" evidence="7">
    <location>
        <begin position="22"/>
        <end position="874"/>
    </location>
</feature>
<keyword evidence="7" id="KW-0732">Signal</keyword>
<evidence type="ECO:0000259" key="8">
    <source>
        <dbReference type="Pfam" id="PF00246"/>
    </source>
</evidence>
<dbReference type="GO" id="GO:0006508">
    <property type="term" value="P:proteolysis"/>
    <property type="evidence" value="ECO:0007669"/>
    <property type="project" value="UniProtKB-KW"/>
</dbReference>
<dbReference type="EMBL" id="DRQG01000088">
    <property type="protein sequence ID" value="HGY55927.1"/>
    <property type="molecule type" value="Genomic_DNA"/>
</dbReference>
<comment type="caution">
    <text evidence="9">The sequence shown here is derived from an EMBL/GenBank/DDBJ whole genome shotgun (WGS) entry which is preliminary data.</text>
</comment>
<evidence type="ECO:0000256" key="6">
    <source>
        <dbReference type="ARBA" id="ARBA00023049"/>
    </source>
</evidence>
<accession>A0A7V4UE13</accession>
<sequence length="874" mass="99470">MKQLLNILLLAFFLPVTVTMAQSDQTVPVPEKFFGFKPGADRQLFDYEKLVDYLKQVDAASDRVEMRQFGQTALGKPMYLVFISSPANLANLDKLKEINKELATNTALSTEEQTQLVREGKVFFLATLSMHSNEVGPSQAAPLIVYELATTQDAEILSWLDQVVFMMVPNHNPDGMDMVVHHYLRYRGTRNEGTSLPGVYHKYVGHDNNRDFVTLSQPETQAISRIFSTEWYPQVMIEKHQMGRTTARYFVPPMHDPIAENIDGTVWNWTWVFGSNMSADMTKKGLKGISQHYLFDDYWPGSTETCIWKNTIGMLTEAASAKHATPVYVEPNELGGRGKGLSEYKKSINMPDPWPGGWWRLGDIVQYEIESTKSILKTSALYHDEILTSRNQVAIKEVEKGLNEPPYYFVFPPDQHDKSEWVSLVNLLKEHGVKVYQLGKSYMMNNTEYPAGSIVVPLAQPIRPFIKEVLEAQTFPERHYTPGGELIKPYDITTWSLPLHRGLKADEIDRRDKEFEALFNEIRGEFSLKTTHSAPGKVMVFPAGNNESYKAGFLAAAMGLEVKRTDKPLTVDNEEIPAGSFVINSSGEKTQKVLEVLTVSPLFVNETTPFSAKRVKMPRIALVETYFHDMDAGWTRYVFDTYHVPYKVVRPGDFKKTDFAKKFDMVIFPDADKNILMNGKYKSKERYYVSNYPPEYTKGIGKEGMQKLMAFLDKGGIILSWGRSCELFMGPLEIKRGKDKKEEFQLPIRNIAEQVQKQGLYCPGSLLKIELRRDHPLTYGMDDEAGVFYRGRPLFATSIPSFDMDRRVIAAFPEKEILMSGYCQNADKLANKTVMAWLRKGKGQLVLMGFNPQFRASTQGTFKLLFNALLLERL</sequence>
<keyword evidence="4" id="KW-0378">Hydrolase</keyword>
<keyword evidence="5" id="KW-0862">Zinc</keyword>
<gene>
    <name evidence="9" type="ORF">ENK44_09505</name>
</gene>
<evidence type="ECO:0000256" key="3">
    <source>
        <dbReference type="ARBA" id="ARBA00022670"/>
    </source>
</evidence>
<proteinExistence type="inferred from homology"/>
<dbReference type="PANTHER" id="PTHR11705">
    <property type="entry name" value="PROTEASE FAMILY M14 CARBOXYPEPTIDASE A,B"/>
    <property type="match status" value="1"/>
</dbReference>
<feature type="signal peptide" evidence="7">
    <location>
        <begin position="1"/>
        <end position="21"/>
    </location>
</feature>
<organism evidence="9">
    <name type="scientific">Caldithrix abyssi</name>
    <dbReference type="NCBI Taxonomy" id="187145"/>
    <lineage>
        <taxon>Bacteria</taxon>
        <taxon>Pseudomonadati</taxon>
        <taxon>Calditrichota</taxon>
        <taxon>Calditrichia</taxon>
        <taxon>Calditrichales</taxon>
        <taxon>Calditrichaceae</taxon>
        <taxon>Caldithrix</taxon>
    </lineage>
</organism>
<protein>
    <recommendedName>
        <fullName evidence="8">Peptidase M14 domain-containing protein</fullName>
    </recommendedName>
</protein>
<evidence type="ECO:0000256" key="4">
    <source>
        <dbReference type="ARBA" id="ARBA00022801"/>
    </source>
</evidence>
<reference evidence="9" key="1">
    <citation type="journal article" date="2020" name="mSystems">
        <title>Genome- and Community-Level Interaction Insights into Carbon Utilization and Element Cycling Functions of Hydrothermarchaeota in Hydrothermal Sediment.</title>
        <authorList>
            <person name="Zhou Z."/>
            <person name="Liu Y."/>
            <person name="Xu W."/>
            <person name="Pan J."/>
            <person name="Luo Z.H."/>
            <person name="Li M."/>
        </authorList>
    </citation>
    <scope>NUCLEOTIDE SEQUENCE [LARGE SCALE GENOMIC DNA]</scope>
    <source>
        <strain evidence="9">HyVt-577</strain>
    </source>
</reference>
<comment type="similarity">
    <text evidence="2">Belongs to the peptidase M14 family.</text>
</comment>
<evidence type="ECO:0000256" key="7">
    <source>
        <dbReference type="SAM" id="SignalP"/>
    </source>
</evidence>